<dbReference type="EMBL" id="CAAE01014543">
    <property type="protein sequence ID" value="CAF97891.1"/>
    <property type="molecule type" value="Genomic_DNA"/>
</dbReference>
<feature type="region of interest" description="Disordered" evidence="1">
    <location>
        <begin position="450"/>
        <end position="524"/>
    </location>
</feature>
<comment type="caution">
    <text evidence="3">The sequence shown here is derived from an EMBL/GenBank/DDBJ whole genome shotgun (WGS) entry which is preliminary data.</text>
</comment>
<name>Q4SN91_TETNG</name>
<accession>Q4SN91</accession>
<feature type="chain" id="PRO_5004244159" evidence="2">
    <location>
        <begin position="29"/>
        <end position="524"/>
    </location>
</feature>
<evidence type="ECO:0000256" key="2">
    <source>
        <dbReference type="SAM" id="SignalP"/>
    </source>
</evidence>
<dbReference type="AlphaFoldDB" id="Q4SN91"/>
<feature type="compositionally biased region" description="Basic and acidic residues" evidence="1">
    <location>
        <begin position="509"/>
        <end position="524"/>
    </location>
</feature>
<feature type="region of interest" description="Disordered" evidence="1">
    <location>
        <begin position="148"/>
        <end position="197"/>
    </location>
</feature>
<gene>
    <name evidence="3" type="ORF">GSTENG00015391001</name>
</gene>
<evidence type="ECO:0000313" key="3">
    <source>
        <dbReference type="EMBL" id="CAF97891.1"/>
    </source>
</evidence>
<proteinExistence type="predicted"/>
<organism evidence="3">
    <name type="scientific">Tetraodon nigroviridis</name>
    <name type="common">Spotted green pufferfish</name>
    <name type="synonym">Chelonodon nigroviridis</name>
    <dbReference type="NCBI Taxonomy" id="99883"/>
    <lineage>
        <taxon>Eukaryota</taxon>
        <taxon>Metazoa</taxon>
        <taxon>Chordata</taxon>
        <taxon>Craniata</taxon>
        <taxon>Vertebrata</taxon>
        <taxon>Euteleostomi</taxon>
        <taxon>Actinopterygii</taxon>
        <taxon>Neopterygii</taxon>
        <taxon>Teleostei</taxon>
        <taxon>Neoteleostei</taxon>
        <taxon>Acanthomorphata</taxon>
        <taxon>Eupercaria</taxon>
        <taxon>Tetraodontiformes</taxon>
        <taxon>Tetradontoidea</taxon>
        <taxon>Tetraodontidae</taxon>
        <taxon>Tetraodon</taxon>
    </lineage>
</organism>
<reference evidence="3" key="2">
    <citation type="submission" date="2004-02" db="EMBL/GenBank/DDBJ databases">
        <authorList>
            <consortium name="Genoscope"/>
            <consortium name="Whitehead Institute Centre for Genome Research"/>
        </authorList>
    </citation>
    <scope>NUCLEOTIDE SEQUENCE</scope>
</reference>
<feature type="compositionally biased region" description="Polar residues" evidence="1">
    <location>
        <begin position="160"/>
        <end position="173"/>
    </location>
</feature>
<feature type="region of interest" description="Disordered" evidence="1">
    <location>
        <begin position="56"/>
        <end position="81"/>
    </location>
</feature>
<feature type="signal peptide" evidence="2">
    <location>
        <begin position="1"/>
        <end position="28"/>
    </location>
</feature>
<dbReference type="OrthoDB" id="6515930at2759"/>
<feature type="compositionally biased region" description="Gly residues" evidence="1">
    <location>
        <begin position="63"/>
        <end position="72"/>
    </location>
</feature>
<evidence type="ECO:0000256" key="1">
    <source>
        <dbReference type="SAM" id="MobiDB-lite"/>
    </source>
</evidence>
<reference evidence="3" key="1">
    <citation type="journal article" date="2004" name="Nature">
        <title>Genome duplication in the teleost fish Tetraodon nigroviridis reveals the early vertebrate proto-karyotype.</title>
        <authorList>
            <person name="Jaillon O."/>
            <person name="Aury J.-M."/>
            <person name="Brunet F."/>
            <person name="Petit J.-L."/>
            <person name="Stange-Thomann N."/>
            <person name="Mauceli E."/>
            <person name="Bouneau L."/>
            <person name="Fischer C."/>
            <person name="Ozouf-Costaz C."/>
            <person name="Bernot A."/>
            <person name="Nicaud S."/>
            <person name="Jaffe D."/>
            <person name="Fisher S."/>
            <person name="Lutfalla G."/>
            <person name="Dossat C."/>
            <person name="Segurens B."/>
            <person name="Dasilva C."/>
            <person name="Salanoubat M."/>
            <person name="Levy M."/>
            <person name="Boudet N."/>
            <person name="Castellano S."/>
            <person name="Anthouard V."/>
            <person name="Jubin C."/>
            <person name="Castelli V."/>
            <person name="Katinka M."/>
            <person name="Vacherie B."/>
            <person name="Biemont C."/>
            <person name="Skalli Z."/>
            <person name="Cattolico L."/>
            <person name="Poulain J."/>
            <person name="De Berardinis V."/>
            <person name="Cruaud C."/>
            <person name="Duprat S."/>
            <person name="Brottier P."/>
            <person name="Coutanceau J.-P."/>
            <person name="Gouzy J."/>
            <person name="Parra G."/>
            <person name="Lardier G."/>
            <person name="Chapple C."/>
            <person name="McKernan K.J."/>
            <person name="McEwan P."/>
            <person name="Bosak S."/>
            <person name="Kellis M."/>
            <person name="Volff J.-N."/>
            <person name="Guigo R."/>
            <person name="Zody M.C."/>
            <person name="Mesirov J."/>
            <person name="Lindblad-Toh K."/>
            <person name="Birren B."/>
            <person name="Nusbaum C."/>
            <person name="Kahn D."/>
            <person name="Robinson-Rechavi M."/>
            <person name="Laudet V."/>
            <person name="Schachter V."/>
            <person name="Quetier F."/>
            <person name="Saurin W."/>
            <person name="Scarpelli C."/>
            <person name="Wincker P."/>
            <person name="Lander E.S."/>
            <person name="Weissenbach J."/>
            <person name="Roest Crollius H."/>
        </authorList>
    </citation>
    <scope>NUCLEOTIDE SEQUENCE [LARGE SCALE GENOMIC DNA]</scope>
</reference>
<feature type="region of interest" description="Disordered" evidence="1">
    <location>
        <begin position="306"/>
        <end position="335"/>
    </location>
</feature>
<protein>
    <submittedName>
        <fullName evidence="3">(spotted green pufferfish) hypothetical protein</fullName>
    </submittedName>
</protein>
<sequence length="524" mass="56322">MSNSGSPDLVLHPSAWFLLWLLFSPASATFGPDYEHGGHPRFVCYPVPVDADPACSPAAGPAAGPGGPGGPGHQSAPPAGWWGASEEAKATILHLRESLVQQKEMILDQRETIRELMAKLTVCEGLGRGPASHDEHHSAAAHPYHAGAPEHHAYTDNWHYGNQQSHHGNTNFVPDSPHYPSVGPGGKHGAQGDVTSSPEQMERMLQALKERLDNMQVSEAGGSVRRGGVSFLSSLDTEDRLQQEETAEPRGLPDQLPREERLHARAPEEDAAAGDLRLDFVPVDQSRRGARHGDAVFLLGARTGQRAGAHRVGQQPHGAAGQRQGEEDGRNPGARFHRRAGASAFLTRPPPPGGGAALVSERREVAPRLRDVVDARRTVGGLPGRRAEGVWEQPVAVAPRQTRRRLHSGAGTGKWGPHLHRRLLRLWNSPDFAPSSSGRPGGTLRRLAVLRGGDVGPPPVVAGPDRRRHPQPGVLRQPPPGRRPRLVRGGGGAPRRRLQLPLRALSLKKGAELGREGMGRPRPV</sequence>
<keyword evidence="2" id="KW-0732">Signal</keyword>
<feature type="region of interest" description="Disordered" evidence="1">
    <location>
        <begin position="238"/>
        <end position="258"/>
    </location>
</feature>
<dbReference type="KEGG" id="tng:GSTEN00015391G001"/>